<keyword evidence="3" id="KW-1185">Reference proteome</keyword>
<evidence type="ECO:0000313" key="2">
    <source>
        <dbReference type="EMBL" id="APW43122.1"/>
    </source>
</evidence>
<evidence type="ECO:0000313" key="3">
    <source>
        <dbReference type="Proteomes" id="UP000186110"/>
    </source>
</evidence>
<gene>
    <name evidence="2" type="ORF">RS694_11685</name>
</gene>
<organism evidence="2 3">
    <name type="scientific">Rhodoferax saidenbachensis</name>
    <dbReference type="NCBI Taxonomy" id="1484693"/>
    <lineage>
        <taxon>Bacteria</taxon>
        <taxon>Pseudomonadati</taxon>
        <taxon>Pseudomonadota</taxon>
        <taxon>Betaproteobacteria</taxon>
        <taxon>Burkholderiales</taxon>
        <taxon>Comamonadaceae</taxon>
        <taxon>Rhodoferax</taxon>
    </lineage>
</organism>
<keyword evidence="1" id="KW-0175">Coiled coil</keyword>
<protein>
    <submittedName>
        <fullName evidence="2">Uncharacterized protein</fullName>
    </submittedName>
</protein>
<dbReference type="EMBL" id="CP019239">
    <property type="protein sequence ID" value="APW43122.1"/>
    <property type="molecule type" value="Genomic_DNA"/>
</dbReference>
<reference evidence="2 3" key="1">
    <citation type="submission" date="2017-01" db="EMBL/GenBank/DDBJ databases">
        <authorList>
            <person name="Mah S.A."/>
            <person name="Swanson W.J."/>
            <person name="Moy G.W."/>
            <person name="Vacquier V.D."/>
        </authorList>
    </citation>
    <scope>NUCLEOTIDE SEQUENCE [LARGE SCALE GENOMIC DNA]</scope>
    <source>
        <strain evidence="2 3">DSM 22694</strain>
    </source>
</reference>
<dbReference type="AlphaFoldDB" id="A0A1P8KAV9"/>
<evidence type="ECO:0000256" key="1">
    <source>
        <dbReference type="SAM" id="Coils"/>
    </source>
</evidence>
<sequence length="413" mass="44653">MSERHCSKWLCSVVIGAVFLIFASAIKSAEAASVTVPFISTTGSGCKFVNRRLGSTEAAQEDHLKSLYDEVMKRFSYEWSGKCEGNFISGTGHLTEILDGNPASLHWKKVEPGKLDRAYFRYAIPSGDIRYVVTSDSYDEDPRTLAECLGIPSCRALHDERIAFVGAEQVAIEDLAAEKSVILVKQAKAANEAHRLALSQRLEQIEKDIEQKNREEKQRILAEKRQAHAADGSDNPLAVVGAVLQGAAAAGAKNAAQLQALGSVLQGNAPSGAGVGGGSGRVDGNGLSAQGEQIDQFNYQETVNECVKFSVSAKAERYYASNTCGYAINLFRCTVGGRIGGECGTESQFWDSTNIRAQANPGQHGYFEPGPSGAYAGGRFIFVACRDPYFPNVKAWNERGFDVVQCRAYKAPR</sequence>
<accession>A0A1P8KAV9</accession>
<feature type="coiled-coil region" evidence="1">
    <location>
        <begin position="195"/>
        <end position="226"/>
    </location>
</feature>
<dbReference type="RefSeq" id="WP_029708934.1">
    <property type="nucleotide sequence ID" value="NZ_CP019239.1"/>
</dbReference>
<name>A0A1P8KAV9_9BURK</name>
<proteinExistence type="predicted"/>
<dbReference type="KEGG" id="rsb:RS694_11685"/>
<dbReference type="Proteomes" id="UP000186110">
    <property type="component" value="Chromosome"/>
</dbReference>